<reference evidence="1 2" key="1">
    <citation type="submission" date="2017-11" db="EMBL/GenBank/DDBJ databases">
        <title>Complete genome of a free-living desiccation-tolerant cyanobacterium and its photosynthetic adaptation to extreme terrestrial habitat.</title>
        <authorList>
            <person name="Shang J."/>
        </authorList>
    </citation>
    <scope>NUCLEOTIDE SEQUENCE [LARGE SCALE GENOMIC DNA]</scope>
    <source>
        <strain evidence="1 2">CCNUN1</strain>
        <plasmid evidence="2">pnfsy07</plasmid>
    </source>
</reference>
<evidence type="ECO:0000313" key="1">
    <source>
        <dbReference type="EMBL" id="AUB43895.1"/>
    </source>
</evidence>
<dbReference type="Proteomes" id="UP000232003">
    <property type="component" value="Plasmid pNFSY07"/>
</dbReference>
<evidence type="ECO:0000313" key="2">
    <source>
        <dbReference type="Proteomes" id="UP000232003"/>
    </source>
</evidence>
<keyword evidence="1" id="KW-0614">Plasmid</keyword>
<protein>
    <submittedName>
        <fullName evidence="1">Mobile element protein</fullName>
    </submittedName>
</protein>
<proteinExistence type="predicted"/>
<dbReference type="KEGG" id="nfl:COO91_10102"/>
<geneLocation type="plasmid" evidence="2">
    <name>pnfsy07</name>
</geneLocation>
<gene>
    <name evidence="1" type="ORF">COO91_10102</name>
</gene>
<sequence>MSQNAHVSGGSRSMERFQHTANLLTVVQTCRRQGRSVINFFVQALLADSLNYQSRPSLLPQY</sequence>
<organism evidence="1 2">
    <name type="scientific">Nostoc flagelliforme CCNUN1</name>
    <dbReference type="NCBI Taxonomy" id="2038116"/>
    <lineage>
        <taxon>Bacteria</taxon>
        <taxon>Bacillati</taxon>
        <taxon>Cyanobacteriota</taxon>
        <taxon>Cyanophyceae</taxon>
        <taxon>Nostocales</taxon>
        <taxon>Nostocaceae</taxon>
        <taxon>Nostoc</taxon>
    </lineage>
</organism>
<dbReference type="AlphaFoldDB" id="A0A2K8TA02"/>
<dbReference type="EMBL" id="CP024792">
    <property type="protein sequence ID" value="AUB43895.1"/>
    <property type="molecule type" value="Genomic_DNA"/>
</dbReference>
<name>A0A2K8TA02_9NOSO</name>
<accession>A0A2K8TA02</accession>
<keyword evidence="2" id="KW-1185">Reference proteome</keyword>